<dbReference type="Pfam" id="PF08786">
    <property type="entry name" value="DcrB"/>
    <property type="match status" value="1"/>
</dbReference>
<dbReference type="InterPro" id="IPR014894">
    <property type="entry name" value="DcrB/EagT6"/>
</dbReference>
<evidence type="ECO:0000313" key="1">
    <source>
        <dbReference type="EMBL" id="WBW63002.1"/>
    </source>
</evidence>
<dbReference type="RefSeq" id="WP_131050457.1">
    <property type="nucleotide sequence ID" value="NZ_CP112887.1"/>
</dbReference>
<gene>
    <name evidence="1" type="ORF">OR613_08895</name>
</gene>
<dbReference type="InterPro" id="IPR016123">
    <property type="entry name" value="Mog1/PsbP_a/b/a-sand"/>
</dbReference>
<evidence type="ECO:0000313" key="2">
    <source>
        <dbReference type="Proteomes" id="UP001210130"/>
    </source>
</evidence>
<dbReference type="SUPFAM" id="SSF55724">
    <property type="entry name" value="Mog1p/PsbP-like"/>
    <property type="match status" value="1"/>
</dbReference>
<proteinExistence type="predicted"/>
<dbReference type="EMBL" id="CP112887">
    <property type="protein sequence ID" value="WBW63002.1"/>
    <property type="molecule type" value="Genomic_DNA"/>
</dbReference>
<organism evidence="1 2">
    <name type="scientific">Klebsiella electrica</name>
    <dbReference type="NCBI Taxonomy" id="1259973"/>
    <lineage>
        <taxon>Bacteria</taxon>
        <taxon>Pseudomonadati</taxon>
        <taxon>Pseudomonadota</taxon>
        <taxon>Gammaproteobacteria</taxon>
        <taxon>Enterobacterales</taxon>
        <taxon>Enterobacteriaceae</taxon>
        <taxon>Klebsiella/Raoultella group</taxon>
        <taxon>Klebsiella</taxon>
    </lineage>
</organism>
<dbReference type="Proteomes" id="UP001210130">
    <property type="component" value="Chromosome"/>
</dbReference>
<dbReference type="AlphaFoldDB" id="A0AAJ5QX66"/>
<protein>
    <submittedName>
        <fullName evidence="1">DcrB-related protein</fullName>
    </submittedName>
</protein>
<accession>A0AAJ5QX66</accession>
<reference evidence="1 2" key="1">
    <citation type="journal article" date="2023" name="Microbiol. Resour. Announc.">
        <title>Complete Genome Sequence of the First Colistin-Resistant Raoultella electrica Strain.</title>
        <authorList>
            <person name="Aldeia C."/>
            <person name="Campos-Madueno E.I."/>
            <person name="Sendi P."/>
            <person name="Endimiani A."/>
        </authorList>
    </citation>
    <scope>NUCLEOTIDE SEQUENCE [LARGE SCALE GENOMIC DNA]</scope>
    <source>
        <strain evidence="1 2">S2-IND-01-C</strain>
    </source>
</reference>
<keyword evidence="2" id="KW-1185">Reference proteome</keyword>
<sequence>MSNHLVCLEGTVDFEEEIRNQAVNIISFRHGQQITINRDRMMPGWSFAEQMSLQLDNAQKIFKQFNFVKMDKWQGDDAFGETIEVVFTFVSASGQRVWQVTFASCIAGQDIINFTSVYPDKESMENEIGRLQRCVKRFILNT</sequence>
<dbReference type="Gene3D" id="3.40.1000.10">
    <property type="entry name" value="Mog1/PsbP, alpha/beta/alpha sandwich"/>
    <property type="match status" value="1"/>
</dbReference>
<name>A0AAJ5QX66_9ENTR</name>